<dbReference type="EMBL" id="AMZH03031673">
    <property type="protein sequence ID" value="RRT32523.1"/>
    <property type="molecule type" value="Genomic_DNA"/>
</dbReference>
<reference evidence="1 2" key="1">
    <citation type="journal article" date="2014" name="Agronomy (Basel)">
        <title>A Draft Genome Sequence for Ensete ventricosum, the Drought-Tolerant Tree Against Hunger.</title>
        <authorList>
            <person name="Harrison J."/>
            <person name="Moore K.A."/>
            <person name="Paszkiewicz K."/>
            <person name="Jones T."/>
            <person name="Grant M."/>
            <person name="Ambacheew D."/>
            <person name="Muzemil S."/>
            <person name="Studholme D.J."/>
        </authorList>
    </citation>
    <scope>NUCLEOTIDE SEQUENCE [LARGE SCALE GENOMIC DNA]</scope>
</reference>
<dbReference type="AlphaFoldDB" id="A0A426WZ73"/>
<gene>
    <name evidence="1" type="ORF">B296_00047548</name>
</gene>
<dbReference type="Proteomes" id="UP000287651">
    <property type="component" value="Unassembled WGS sequence"/>
</dbReference>
<comment type="caution">
    <text evidence="1">The sequence shown here is derived from an EMBL/GenBank/DDBJ whole genome shotgun (WGS) entry which is preliminary data.</text>
</comment>
<evidence type="ECO:0000313" key="2">
    <source>
        <dbReference type="Proteomes" id="UP000287651"/>
    </source>
</evidence>
<sequence length="91" mass="9528">MARAIYKVIEHGKVTCRGGCSRPELPIGTTACSGTSGGWRLQAQCLEAGRLRVEVAPVGVASAEVLCHLQAWRPPKGSGSRSLPRATTRGG</sequence>
<evidence type="ECO:0000313" key="1">
    <source>
        <dbReference type="EMBL" id="RRT32523.1"/>
    </source>
</evidence>
<accession>A0A426WZ73</accession>
<name>A0A426WZ73_ENSVE</name>
<proteinExistence type="predicted"/>
<organism evidence="1 2">
    <name type="scientific">Ensete ventricosum</name>
    <name type="common">Abyssinian banana</name>
    <name type="synonym">Musa ensete</name>
    <dbReference type="NCBI Taxonomy" id="4639"/>
    <lineage>
        <taxon>Eukaryota</taxon>
        <taxon>Viridiplantae</taxon>
        <taxon>Streptophyta</taxon>
        <taxon>Embryophyta</taxon>
        <taxon>Tracheophyta</taxon>
        <taxon>Spermatophyta</taxon>
        <taxon>Magnoliopsida</taxon>
        <taxon>Liliopsida</taxon>
        <taxon>Zingiberales</taxon>
        <taxon>Musaceae</taxon>
        <taxon>Ensete</taxon>
    </lineage>
</organism>
<protein>
    <submittedName>
        <fullName evidence="1">Uncharacterized protein</fullName>
    </submittedName>
</protein>